<dbReference type="InterPro" id="IPR008930">
    <property type="entry name" value="Terpenoid_cyclase/PrenylTrfase"/>
</dbReference>
<dbReference type="InterPro" id="IPR032696">
    <property type="entry name" value="SQ_cyclase_C"/>
</dbReference>
<dbReference type="Proteomes" id="UP000239366">
    <property type="component" value="Unassembled WGS sequence"/>
</dbReference>
<dbReference type="SUPFAM" id="SSF48576">
    <property type="entry name" value="Terpenoid synthases"/>
    <property type="match status" value="1"/>
</dbReference>
<dbReference type="SUPFAM" id="SSF48239">
    <property type="entry name" value="Terpenoid cyclases/Protein prenyltransferases"/>
    <property type="match status" value="1"/>
</dbReference>
<evidence type="ECO:0000313" key="2">
    <source>
        <dbReference type="EMBL" id="PQJ15823.1"/>
    </source>
</evidence>
<sequence length="633" mass="73665">MNLLIERTNRIDDWVRNDRSPSFYRNYPALFDAYYPDVSKQEVEQLSLAAYYQYHAFLIQDEIMDEGVVDDLSMLLDLRDAALLVLSELFQKNSSFWRCWVDRKKEVERALALDKELQAQTEVQFNDYCRLAQLKSSGGLLAIDAMHLLNGQPDSVIWKSLIQSHHYFSVGIQLYDDVKDFKVDWISGQFNWAVYDYKKQNSDWVKHTVEGNHKLFFLRGHASLLLDNSCRYLNLSQADLPSNIQSSWLTLGQQLEDLFKRYRQKTEIQLKVVEQKWADLQTRTESHRLPDIGQSYFASFEKAWRYLQTASESNWNDLAHWMWLSLEDGFNSGDRVHKGELFQRTLLCECISFAMNPEDAQWRDFIEKEWTFVESCKRKFGVGCWAYFDEVPELSSDIDDLAQVIQLACRFDCKDKLDEKVGRAIRLALEERAIEPGVWETWLVPLKNRTSLEQKQEWLNTKCWGRGPDPEVMANFAYSLLCFNKEKYLEHLELCRDYLLSVQEDSGGWKSRWYFGELYGTFQCLRFILSLGKEKSSSIHKALTFTLKQQNKDGGFAATEGLVSDPLSTAFALLIFKELGFNDATIISLAKSYLDSVQQPNGSWQAMPFIIAKPGEIYKSEVMTTAWVLRSLC</sequence>
<name>A0A2S7T7C0_9FLAO</name>
<dbReference type="RefSeq" id="WP_105001486.1">
    <property type="nucleotide sequence ID" value="NZ_MQVX01000001.1"/>
</dbReference>
<dbReference type="InterPro" id="IPR008949">
    <property type="entry name" value="Isoprenoid_synthase_dom_sf"/>
</dbReference>
<dbReference type="OrthoDB" id="4673451at2"/>
<dbReference type="Gene3D" id="1.50.10.20">
    <property type="match status" value="1"/>
</dbReference>
<accession>A0A2S7T7C0</accession>
<dbReference type="Pfam" id="PF13243">
    <property type="entry name" value="SQHop_cyclase_C"/>
    <property type="match status" value="1"/>
</dbReference>
<dbReference type="EMBL" id="MQVX01000001">
    <property type="protein sequence ID" value="PQJ15823.1"/>
    <property type="molecule type" value="Genomic_DNA"/>
</dbReference>
<feature type="domain" description="Squalene cyclase C-terminal" evidence="1">
    <location>
        <begin position="383"/>
        <end position="608"/>
    </location>
</feature>
<gene>
    <name evidence="2" type="ORF">BST99_08865</name>
</gene>
<comment type="caution">
    <text evidence="2">The sequence shown here is derived from an EMBL/GenBank/DDBJ whole genome shotgun (WGS) entry which is preliminary data.</text>
</comment>
<reference evidence="3" key="1">
    <citation type="submission" date="2016-11" db="EMBL/GenBank/DDBJ databases">
        <title>Trade-off between light-utilization and light-protection in marine flavobacteria.</title>
        <authorList>
            <person name="Kumagai Y."/>
            <person name="Yoshizawa S."/>
            <person name="Kogure K."/>
        </authorList>
    </citation>
    <scope>NUCLEOTIDE SEQUENCE [LARGE SCALE GENOMIC DNA]</scope>
    <source>
        <strain evidence="3">SG-18</strain>
    </source>
</reference>
<dbReference type="CDD" id="cd00688">
    <property type="entry name" value="ISOPREN_C2_like"/>
    <property type="match status" value="1"/>
</dbReference>
<keyword evidence="3" id="KW-1185">Reference proteome</keyword>
<proteinExistence type="predicted"/>
<protein>
    <recommendedName>
        <fullName evidence="1">Squalene cyclase C-terminal domain-containing protein</fullName>
    </recommendedName>
</protein>
<dbReference type="AlphaFoldDB" id="A0A2S7T7C0"/>
<evidence type="ECO:0000313" key="3">
    <source>
        <dbReference type="Proteomes" id="UP000239366"/>
    </source>
</evidence>
<evidence type="ECO:0000259" key="1">
    <source>
        <dbReference type="Pfam" id="PF13243"/>
    </source>
</evidence>
<organism evidence="2 3">
    <name type="scientific">Aureicoccus marinus</name>
    <dbReference type="NCBI Taxonomy" id="754435"/>
    <lineage>
        <taxon>Bacteria</taxon>
        <taxon>Pseudomonadati</taxon>
        <taxon>Bacteroidota</taxon>
        <taxon>Flavobacteriia</taxon>
        <taxon>Flavobacteriales</taxon>
        <taxon>Flavobacteriaceae</taxon>
        <taxon>Aureicoccus</taxon>
    </lineage>
</organism>